<dbReference type="RefSeq" id="WP_378485030.1">
    <property type="nucleotide sequence ID" value="NZ_JBHUFB010000009.1"/>
</dbReference>
<dbReference type="Proteomes" id="UP001597286">
    <property type="component" value="Unassembled WGS sequence"/>
</dbReference>
<organism evidence="1 2">
    <name type="scientific">Rhodococcus gannanensis</name>
    <dbReference type="NCBI Taxonomy" id="1960308"/>
    <lineage>
        <taxon>Bacteria</taxon>
        <taxon>Bacillati</taxon>
        <taxon>Actinomycetota</taxon>
        <taxon>Actinomycetes</taxon>
        <taxon>Mycobacteriales</taxon>
        <taxon>Nocardiaceae</taxon>
        <taxon>Rhodococcus</taxon>
    </lineage>
</organism>
<proteinExistence type="predicted"/>
<dbReference type="EMBL" id="JBHUFB010000009">
    <property type="protein sequence ID" value="MFD1812529.1"/>
    <property type="molecule type" value="Genomic_DNA"/>
</dbReference>
<evidence type="ECO:0000313" key="2">
    <source>
        <dbReference type="Proteomes" id="UP001597286"/>
    </source>
</evidence>
<sequence>MTLPIVLPHPQDMARRWAVVSAVLSARGPRWADGAHATSDTWHYDDGGGNWADLRLLGDGRAVLVGHDHEYSDTYYGAGAEYFGEEETDLLAGAPDWWVSAISDHLDRVATQGMWIGFVYGFDGAKWSRAEYEPDDGFTALNPPFLSDEAAVDFCTEHLDGYAEDDGLSVSVDVAALARALAEGAGLARETAASVFAGRGLDVDAALAAAHRFAH</sequence>
<gene>
    <name evidence="1" type="ORF">ACFSJG_09915</name>
</gene>
<evidence type="ECO:0008006" key="3">
    <source>
        <dbReference type="Google" id="ProtNLM"/>
    </source>
</evidence>
<comment type="caution">
    <text evidence="1">The sequence shown here is derived from an EMBL/GenBank/DDBJ whole genome shotgun (WGS) entry which is preliminary data.</text>
</comment>
<protein>
    <recommendedName>
        <fullName evidence="3">Proteophosphoglycan 5</fullName>
    </recommendedName>
</protein>
<reference evidence="2" key="1">
    <citation type="journal article" date="2019" name="Int. J. Syst. Evol. Microbiol.">
        <title>The Global Catalogue of Microorganisms (GCM) 10K type strain sequencing project: providing services to taxonomists for standard genome sequencing and annotation.</title>
        <authorList>
            <consortium name="The Broad Institute Genomics Platform"/>
            <consortium name="The Broad Institute Genome Sequencing Center for Infectious Disease"/>
            <person name="Wu L."/>
            <person name="Ma J."/>
        </authorList>
    </citation>
    <scope>NUCLEOTIDE SEQUENCE [LARGE SCALE GENOMIC DNA]</scope>
    <source>
        <strain evidence="2">DT72</strain>
    </source>
</reference>
<accession>A0ABW4P2Q0</accession>
<name>A0ABW4P2Q0_9NOCA</name>
<evidence type="ECO:0000313" key="1">
    <source>
        <dbReference type="EMBL" id="MFD1812529.1"/>
    </source>
</evidence>
<keyword evidence="2" id="KW-1185">Reference proteome</keyword>